<dbReference type="PANTHER" id="PTHR32481">
    <property type="entry name" value="AMINOPEPTIDASE"/>
    <property type="match status" value="1"/>
</dbReference>
<evidence type="ECO:0000256" key="4">
    <source>
        <dbReference type="ARBA" id="ARBA00022723"/>
    </source>
</evidence>
<evidence type="ECO:0000313" key="10">
    <source>
        <dbReference type="Proteomes" id="UP000003089"/>
    </source>
</evidence>
<feature type="active site" description="Proton acceptor" evidence="7">
    <location>
        <position position="214"/>
    </location>
</feature>
<dbReference type="SUPFAM" id="SSF53187">
    <property type="entry name" value="Zn-dependent exopeptidases"/>
    <property type="match status" value="1"/>
</dbReference>
<feature type="binding site" evidence="8">
    <location>
        <position position="215"/>
    </location>
    <ligand>
        <name>Zn(2+)</name>
        <dbReference type="ChEBI" id="CHEBI:29105"/>
        <label>2</label>
    </ligand>
</feature>
<protein>
    <recommendedName>
        <fullName evidence="11">M42 glutamyl aminopeptidase</fullName>
    </recommendedName>
</protein>
<reference evidence="9 10" key="1">
    <citation type="submission" date="2012-02" db="EMBL/GenBank/DDBJ databases">
        <title>The Genome Sequence of Bacteroides nordii CL02T12C05.</title>
        <authorList>
            <consortium name="The Broad Institute Genome Sequencing Platform"/>
            <person name="Earl A."/>
            <person name="Ward D."/>
            <person name="Feldgarden M."/>
            <person name="Gevers D."/>
            <person name="Zitomersky N.L."/>
            <person name="Coyne M.J."/>
            <person name="Comstock L.E."/>
            <person name="Young S.K."/>
            <person name="Zeng Q."/>
            <person name="Gargeya S."/>
            <person name="Fitzgerald M."/>
            <person name="Haas B."/>
            <person name="Abouelleil A."/>
            <person name="Alvarado L."/>
            <person name="Arachchi H.M."/>
            <person name="Berlin A."/>
            <person name="Chapman S.B."/>
            <person name="Gearin G."/>
            <person name="Goldberg J."/>
            <person name="Griggs A."/>
            <person name="Gujja S."/>
            <person name="Hansen M."/>
            <person name="Heiman D."/>
            <person name="Howarth C."/>
            <person name="Larimer J."/>
            <person name="Lui A."/>
            <person name="MacDonald P.J.P."/>
            <person name="McCowen C."/>
            <person name="Montmayeur A."/>
            <person name="Murphy C."/>
            <person name="Neiman D."/>
            <person name="Pearson M."/>
            <person name="Priest M."/>
            <person name="Roberts A."/>
            <person name="Saif S."/>
            <person name="Shea T."/>
            <person name="Sisk P."/>
            <person name="Stolte C."/>
            <person name="Sykes S."/>
            <person name="Wortman J."/>
            <person name="Nusbaum C."/>
            <person name="Birren B."/>
        </authorList>
    </citation>
    <scope>NUCLEOTIDE SEQUENCE [LARGE SCALE GENOMIC DNA]</scope>
    <source>
        <strain evidence="9 10">CL02T12C05</strain>
    </source>
</reference>
<evidence type="ECO:0008006" key="11">
    <source>
        <dbReference type="Google" id="ProtNLM"/>
    </source>
</evidence>
<dbReference type="InterPro" id="IPR051464">
    <property type="entry name" value="Peptidase_M42_aminopept"/>
</dbReference>
<dbReference type="HOGENOM" id="CLU_047249_1_0_10"/>
<dbReference type="GO" id="GO:0046872">
    <property type="term" value="F:metal ion binding"/>
    <property type="evidence" value="ECO:0007669"/>
    <property type="project" value="UniProtKB-UniRule"/>
</dbReference>
<feature type="binding site" evidence="8">
    <location>
        <position position="237"/>
    </location>
    <ligand>
        <name>Zn(2+)</name>
        <dbReference type="ChEBI" id="CHEBI:29105"/>
        <label>1</label>
    </ligand>
</feature>
<dbReference type="Pfam" id="PF05343">
    <property type="entry name" value="Peptidase_M42"/>
    <property type="match status" value="1"/>
</dbReference>
<feature type="binding site" evidence="8">
    <location>
        <position position="182"/>
    </location>
    <ligand>
        <name>Zn(2+)</name>
        <dbReference type="ChEBI" id="CHEBI:29105"/>
        <label>2</label>
    </ligand>
</feature>
<dbReference type="Gene3D" id="3.40.630.10">
    <property type="entry name" value="Zn peptidases"/>
    <property type="match status" value="1"/>
</dbReference>
<evidence type="ECO:0000256" key="8">
    <source>
        <dbReference type="PIRSR" id="PIRSR001123-2"/>
    </source>
</evidence>
<dbReference type="PANTHER" id="PTHR32481:SF0">
    <property type="entry name" value="AMINOPEPTIDASE YPDE-RELATED"/>
    <property type="match status" value="1"/>
</dbReference>
<dbReference type="Gene3D" id="2.40.30.40">
    <property type="entry name" value="Peptidase M42, domain 2"/>
    <property type="match status" value="1"/>
</dbReference>
<organism evidence="9 10">
    <name type="scientific">Bacteroides nordii CL02T12C05</name>
    <dbReference type="NCBI Taxonomy" id="997884"/>
    <lineage>
        <taxon>Bacteria</taxon>
        <taxon>Pseudomonadati</taxon>
        <taxon>Bacteroidota</taxon>
        <taxon>Bacteroidia</taxon>
        <taxon>Bacteroidales</taxon>
        <taxon>Bacteroidaceae</taxon>
        <taxon>Bacteroides</taxon>
    </lineage>
</organism>
<evidence type="ECO:0000256" key="2">
    <source>
        <dbReference type="ARBA" id="ARBA00022438"/>
    </source>
</evidence>
<dbReference type="GO" id="GO:0004177">
    <property type="term" value="F:aminopeptidase activity"/>
    <property type="evidence" value="ECO:0007669"/>
    <property type="project" value="UniProtKB-UniRule"/>
</dbReference>
<dbReference type="STRING" id="997884.HMPREF1068_01782"/>
<dbReference type="InterPro" id="IPR008007">
    <property type="entry name" value="Peptidase_M42"/>
</dbReference>
<evidence type="ECO:0000256" key="5">
    <source>
        <dbReference type="ARBA" id="ARBA00022801"/>
    </source>
</evidence>
<dbReference type="GO" id="GO:0006508">
    <property type="term" value="P:proteolysis"/>
    <property type="evidence" value="ECO:0007669"/>
    <property type="project" value="UniProtKB-KW"/>
</dbReference>
<dbReference type="PIRSF" id="PIRSF001123">
    <property type="entry name" value="PepA_GA"/>
    <property type="match status" value="1"/>
</dbReference>
<comment type="caution">
    <text evidence="9">The sequence shown here is derived from an EMBL/GenBank/DDBJ whole genome shotgun (WGS) entry which is preliminary data.</text>
</comment>
<keyword evidence="4 8" id="KW-0479">Metal-binding</keyword>
<dbReference type="AlphaFoldDB" id="I8XMW1"/>
<accession>I8XMW1</accession>
<feature type="binding site" evidence="8">
    <location>
        <position position="325"/>
    </location>
    <ligand>
        <name>Zn(2+)</name>
        <dbReference type="ChEBI" id="CHEBI:29105"/>
        <label>2</label>
    </ligand>
</feature>
<comment type="similarity">
    <text evidence="1 6">Belongs to the peptidase M42 family.</text>
</comment>
<dbReference type="SUPFAM" id="SSF101821">
    <property type="entry name" value="Aminopeptidase/glucanase lid domain"/>
    <property type="match status" value="1"/>
</dbReference>
<dbReference type="EMBL" id="AGXS01000015">
    <property type="protein sequence ID" value="EIY52235.1"/>
    <property type="molecule type" value="Genomic_DNA"/>
</dbReference>
<gene>
    <name evidence="9" type="ORF">HMPREF1068_01782</name>
</gene>
<keyword evidence="5" id="KW-0378">Hydrolase</keyword>
<dbReference type="eggNOG" id="COG1363">
    <property type="taxonomic scope" value="Bacteria"/>
</dbReference>
<comment type="cofactor">
    <cofactor evidence="8">
        <name>a divalent metal cation</name>
        <dbReference type="ChEBI" id="CHEBI:60240"/>
    </cofactor>
    <text evidence="8">Binds 2 divalent metal cations per subunit.</text>
</comment>
<keyword evidence="3" id="KW-0645">Protease</keyword>
<evidence type="ECO:0000256" key="1">
    <source>
        <dbReference type="ARBA" id="ARBA00006272"/>
    </source>
</evidence>
<evidence type="ECO:0000256" key="6">
    <source>
        <dbReference type="PIRNR" id="PIRNR001123"/>
    </source>
</evidence>
<proteinExistence type="inferred from homology"/>
<evidence type="ECO:0000256" key="7">
    <source>
        <dbReference type="PIRSR" id="PIRSR001123-1"/>
    </source>
</evidence>
<keyword evidence="2" id="KW-0031">Aminopeptidase</keyword>
<name>I8XMW1_9BACE</name>
<dbReference type="PATRIC" id="fig|997884.3.peg.1813"/>
<feature type="binding site" evidence="8">
    <location>
        <position position="182"/>
    </location>
    <ligand>
        <name>Zn(2+)</name>
        <dbReference type="ChEBI" id="CHEBI:29105"/>
        <label>1</label>
    </ligand>
</feature>
<evidence type="ECO:0000256" key="3">
    <source>
        <dbReference type="ARBA" id="ARBA00022670"/>
    </source>
</evidence>
<keyword evidence="10" id="KW-1185">Reference proteome</keyword>
<feature type="binding site" evidence="8">
    <location>
        <position position="71"/>
    </location>
    <ligand>
        <name>Zn(2+)</name>
        <dbReference type="ChEBI" id="CHEBI:29105"/>
        <label>1</label>
    </ligand>
</feature>
<dbReference type="RefSeq" id="WP_007484818.1">
    <property type="nucleotide sequence ID" value="NZ_JH724314.1"/>
</dbReference>
<dbReference type="InterPro" id="IPR023367">
    <property type="entry name" value="Peptidase_M42_dom2"/>
</dbReference>
<dbReference type="Proteomes" id="UP000003089">
    <property type="component" value="Unassembled WGS sequence"/>
</dbReference>
<evidence type="ECO:0000313" key="9">
    <source>
        <dbReference type="EMBL" id="EIY52235.1"/>
    </source>
</evidence>
<sequence>MTEYNNTEWKNSSSFHELLNTCSPSCREYESATIFKTWLSTAHCQTSTDILGNVTGCINPQSEYKILLTAHMDEVGLQITHINSNGLIFFRRVGGIEPMSLCGHEVTILNKKGPVNGIIGRNAQNYNFTEQGLSFKMSDLWIDIGADTKEEATEKVRIGDFVSFKPNSQKIGKSRICAKGLDNKTGLFIVAQTIKKLSKEQLSIGIYVAATVQEEIRLRGIAPCVYNIKPTIGFVVDVGFATDVPGSSQYEESTFCLGKGVGLIHNADNNPILVDYLKQVAESKKIPIQETVGHTLSGGTDAMILQLTADGVATANISIPCRYMHSHTEMCDWEDIEYAIELLTQTILKIDKESNKYLFK</sequence>